<evidence type="ECO:0000259" key="7">
    <source>
        <dbReference type="Pfam" id="PF01077"/>
    </source>
</evidence>
<name>A0A0F8ZYA0_9ZZZZ</name>
<keyword evidence="3" id="KW-0479">Metal-binding</keyword>
<dbReference type="InterPro" id="IPR036136">
    <property type="entry name" value="Nit/Sulf_reduc_fer-like_dom_sf"/>
</dbReference>
<feature type="domain" description="Nitrite/sulphite reductase 4Fe-4S" evidence="7">
    <location>
        <begin position="120"/>
        <end position="266"/>
    </location>
</feature>
<evidence type="ECO:0000256" key="1">
    <source>
        <dbReference type="ARBA" id="ARBA00022485"/>
    </source>
</evidence>
<evidence type="ECO:0000259" key="8">
    <source>
        <dbReference type="Pfam" id="PF03460"/>
    </source>
</evidence>
<dbReference type="InterPro" id="IPR005117">
    <property type="entry name" value="NiRdtase/SiRdtase_haem-b_fer"/>
</dbReference>
<dbReference type="Gene3D" id="3.90.480.10">
    <property type="entry name" value="Sulfite Reductase Hemoprotein,Domain 2"/>
    <property type="match status" value="1"/>
</dbReference>
<dbReference type="Pfam" id="PF01077">
    <property type="entry name" value="NIR_SIR"/>
    <property type="match status" value="1"/>
</dbReference>
<dbReference type="GO" id="GO:0046872">
    <property type="term" value="F:metal ion binding"/>
    <property type="evidence" value="ECO:0007669"/>
    <property type="project" value="UniProtKB-KW"/>
</dbReference>
<keyword evidence="6" id="KW-0411">Iron-sulfur</keyword>
<dbReference type="SUPFAM" id="SSF56014">
    <property type="entry name" value="Nitrite and sulphite reductase 4Fe-4S domain-like"/>
    <property type="match status" value="2"/>
</dbReference>
<organism evidence="9">
    <name type="scientific">marine sediment metagenome</name>
    <dbReference type="NCBI Taxonomy" id="412755"/>
    <lineage>
        <taxon>unclassified sequences</taxon>
        <taxon>metagenomes</taxon>
        <taxon>ecological metagenomes</taxon>
    </lineage>
</organism>
<dbReference type="Gene3D" id="3.30.413.10">
    <property type="entry name" value="Sulfite Reductase Hemoprotein, domain 1"/>
    <property type="match status" value="2"/>
</dbReference>
<dbReference type="SUPFAM" id="SSF55124">
    <property type="entry name" value="Nitrite/Sulfite reductase N-terminal domain-like"/>
    <property type="match status" value="2"/>
</dbReference>
<dbReference type="GO" id="GO:0020037">
    <property type="term" value="F:heme binding"/>
    <property type="evidence" value="ECO:0007669"/>
    <property type="project" value="InterPro"/>
</dbReference>
<evidence type="ECO:0000256" key="3">
    <source>
        <dbReference type="ARBA" id="ARBA00022723"/>
    </source>
</evidence>
<evidence type="ECO:0000256" key="5">
    <source>
        <dbReference type="ARBA" id="ARBA00023004"/>
    </source>
</evidence>
<dbReference type="AlphaFoldDB" id="A0A0F8ZYA0"/>
<evidence type="ECO:0000256" key="4">
    <source>
        <dbReference type="ARBA" id="ARBA00023002"/>
    </source>
</evidence>
<keyword evidence="2" id="KW-0349">Heme</keyword>
<sequence length="453" mass="51355">RLMYKLPETLSGEIDHYGTQIDEYLAGEIDPVKFKSVRVPMGIYEQRKDGTYMVRVRCVGGYISPWQLNQVALIARKYEASVVHITTRQELQIQKVELDKTLLIVQDLFEAGLASRGGGGNTVRNIMASVDAGIARDEVFDVTPYAVALTNKLIAEPDSWALPRKFKVSFSGSEKDNAYAAFNDLGFIARIKNGKRGFKVYIGGSLGAKAMVGYVLFDFAPADDLYYITDAVKKLFSRYGNRRNKHKARLRFVFYKLGKEKVFELFHQIYNEIRKTENLPFEIEKLDFPTVVHQLKPELLSSQEFKTWEKRYVIEQKQNDLLSIIIPVDHGNIDCDKLIKIAEFIQQFGDDVLRFSMRQNIHLRNIPSQYLGNVYNFLSKLEISIHEPFLLNSLVSCTGSDTCRLGICMAKGALSSIRKELGKNNLPLDDLNDLNINISGCPNSCGQHKAADL</sequence>
<dbReference type="InterPro" id="IPR051329">
    <property type="entry name" value="NIR_SIR_4Fe-4S"/>
</dbReference>
<comment type="caution">
    <text evidence="9">The sequence shown here is derived from an EMBL/GenBank/DDBJ whole genome shotgun (WGS) entry which is preliminary data.</text>
</comment>
<dbReference type="PANTHER" id="PTHR32439">
    <property type="entry name" value="FERREDOXIN--NITRITE REDUCTASE, CHLOROPLASTIC"/>
    <property type="match status" value="1"/>
</dbReference>
<dbReference type="InterPro" id="IPR006067">
    <property type="entry name" value="NO2/SO3_Rdtase_4Fe4S_dom"/>
</dbReference>
<reference evidence="9" key="1">
    <citation type="journal article" date="2015" name="Nature">
        <title>Complex archaea that bridge the gap between prokaryotes and eukaryotes.</title>
        <authorList>
            <person name="Spang A."/>
            <person name="Saw J.H."/>
            <person name="Jorgensen S.L."/>
            <person name="Zaremba-Niedzwiedzka K."/>
            <person name="Martijn J."/>
            <person name="Lind A.E."/>
            <person name="van Eijk R."/>
            <person name="Schleper C."/>
            <person name="Guy L."/>
            <person name="Ettema T.J."/>
        </authorList>
    </citation>
    <scope>NUCLEOTIDE SEQUENCE</scope>
</reference>
<proteinExistence type="predicted"/>
<evidence type="ECO:0000313" key="9">
    <source>
        <dbReference type="EMBL" id="KKK98907.1"/>
    </source>
</evidence>
<feature type="domain" description="Nitrite/Sulfite reductase ferredoxin-like" evidence="8">
    <location>
        <begin position="45"/>
        <end position="108"/>
    </location>
</feature>
<feature type="domain" description="Nitrite/Sulfite reductase ferredoxin-like" evidence="8">
    <location>
        <begin position="315"/>
        <end position="377"/>
    </location>
</feature>
<gene>
    <name evidence="9" type="ORF">LCGC14_2638060</name>
</gene>
<protein>
    <recommendedName>
        <fullName evidence="10">Nitrite/Sulfite reductase ferredoxin-like domain-containing protein</fullName>
    </recommendedName>
</protein>
<feature type="non-terminal residue" evidence="9">
    <location>
        <position position="453"/>
    </location>
</feature>
<dbReference type="GO" id="GO:0016491">
    <property type="term" value="F:oxidoreductase activity"/>
    <property type="evidence" value="ECO:0007669"/>
    <property type="project" value="UniProtKB-KW"/>
</dbReference>
<dbReference type="Pfam" id="PF03460">
    <property type="entry name" value="NIR_SIR_ferr"/>
    <property type="match status" value="2"/>
</dbReference>
<feature type="non-terminal residue" evidence="9">
    <location>
        <position position="1"/>
    </location>
</feature>
<keyword evidence="4" id="KW-0560">Oxidoreductase</keyword>
<dbReference type="InterPro" id="IPR006066">
    <property type="entry name" value="NO2/SO3_Rdtase_FeS/sirohaem_BS"/>
</dbReference>
<dbReference type="GO" id="GO:0051539">
    <property type="term" value="F:4 iron, 4 sulfur cluster binding"/>
    <property type="evidence" value="ECO:0007669"/>
    <property type="project" value="UniProtKB-KW"/>
</dbReference>
<keyword evidence="5" id="KW-0408">Iron</keyword>
<dbReference type="InterPro" id="IPR045854">
    <property type="entry name" value="NO2/SO3_Rdtase_4Fe4S_sf"/>
</dbReference>
<dbReference type="EMBL" id="LAZR01045422">
    <property type="protein sequence ID" value="KKK98907.1"/>
    <property type="molecule type" value="Genomic_DNA"/>
</dbReference>
<keyword evidence="1" id="KW-0004">4Fe-4S</keyword>
<evidence type="ECO:0000256" key="6">
    <source>
        <dbReference type="ARBA" id="ARBA00023014"/>
    </source>
</evidence>
<evidence type="ECO:0000256" key="2">
    <source>
        <dbReference type="ARBA" id="ARBA00022617"/>
    </source>
</evidence>
<dbReference type="PRINTS" id="PR00397">
    <property type="entry name" value="SIROHAEM"/>
</dbReference>
<evidence type="ECO:0008006" key="10">
    <source>
        <dbReference type="Google" id="ProtNLM"/>
    </source>
</evidence>
<accession>A0A0F8ZYA0</accession>
<dbReference type="PANTHER" id="PTHR32439:SF9">
    <property type="entry name" value="BLR3264 PROTEIN"/>
    <property type="match status" value="1"/>
</dbReference>